<dbReference type="Pfam" id="PF04965">
    <property type="entry name" value="GPW_gp25"/>
    <property type="match status" value="1"/>
</dbReference>
<dbReference type="EMBL" id="FOHW01000004">
    <property type="protein sequence ID" value="SES95701.1"/>
    <property type="molecule type" value="Genomic_DNA"/>
</dbReference>
<dbReference type="SUPFAM" id="SSF160719">
    <property type="entry name" value="gpW/gp25-like"/>
    <property type="match status" value="1"/>
</dbReference>
<evidence type="ECO:0000259" key="1">
    <source>
        <dbReference type="Pfam" id="PF04965"/>
    </source>
</evidence>
<name>A0A1I0AMX7_9PSED</name>
<feature type="domain" description="IraD/Gp25-like" evidence="1">
    <location>
        <begin position="33"/>
        <end position="116"/>
    </location>
</feature>
<dbReference type="RefSeq" id="WP_074885605.1">
    <property type="nucleotide sequence ID" value="NZ_FOHW01000004.1"/>
</dbReference>
<sequence>MTELNPSLYETLLQNFSGELDLSCVSEDDQYVLSVLDNLQRVLNSRAGTLAHLPDYGLPDMGAVLEGLPSAAHGLMRTIADTLLKYEPRLLSLHIELLPQTQPGHLVYALDATLEGERTATFGTTLSPEGRAVVRHLKRHDVQALG</sequence>
<dbReference type="AlphaFoldDB" id="A0A1I0AMX7"/>
<reference evidence="3 4" key="1">
    <citation type="submission" date="2016-10" db="EMBL/GenBank/DDBJ databases">
        <authorList>
            <person name="de Groot N.N."/>
        </authorList>
    </citation>
    <scope>NUCLEOTIDE SEQUENCE [LARGE SCALE GENOMIC DNA]</scope>
    <source>
        <strain evidence="3 4">DSM 11363</strain>
    </source>
</reference>
<reference evidence="2" key="2">
    <citation type="journal article" date="2020" name="mSystems">
        <title>Genome- and Community-Level Interaction Insights into Carbon Utilization and Element Cycling Functions of Hydrothermarchaeota in Hydrothermal Sediment.</title>
        <authorList>
            <person name="Zhou Z."/>
            <person name="Liu Y."/>
            <person name="Xu W."/>
            <person name="Pan J."/>
            <person name="Luo Z.H."/>
            <person name="Li M."/>
        </authorList>
    </citation>
    <scope>NUCLEOTIDE SEQUENCE [LARGE SCALE GENOMIC DNA]</scope>
    <source>
        <strain evidence="2">SpSt-200</strain>
    </source>
</reference>
<gene>
    <name evidence="2" type="primary">tssE</name>
    <name evidence="2" type="ORF">ENP23_15380</name>
    <name evidence="3" type="ORF">SAMN05216197_10493</name>
</gene>
<dbReference type="NCBIfam" id="TIGR03357">
    <property type="entry name" value="VI_zyme"/>
    <property type="match status" value="1"/>
</dbReference>
<protein>
    <submittedName>
        <fullName evidence="2">Type VI secretion system baseplate subunit TssE</fullName>
    </submittedName>
    <submittedName>
        <fullName evidence="3">Type VI secretion system protein</fullName>
    </submittedName>
</protein>
<dbReference type="InterPro" id="IPR017737">
    <property type="entry name" value="TssE1-like"/>
</dbReference>
<evidence type="ECO:0000313" key="4">
    <source>
        <dbReference type="Proteomes" id="UP000182332"/>
    </source>
</evidence>
<proteinExistence type="predicted"/>
<dbReference type="EMBL" id="DSIN01000026">
    <property type="protein sequence ID" value="HEF27147.1"/>
    <property type="molecule type" value="Genomic_DNA"/>
</dbReference>
<dbReference type="OrthoDB" id="1524306at2"/>
<evidence type="ECO:0000313" key="2">
    <source>
        <dbReference type="EMBL" id="HEF27147.1"/>
    </source>
</evidence>
<dbReference type="Gene3D" id="3.10.450.40">
    <property type="match status" value="1"/>
</dbReference>
<organism evidence="3 4">
    <name type="scientific">Pseudomonas graminis</name>
    <dbReference type="NCBI Taxonomy" id="158627"/>
    <lineage>
        <taxon>Bacteria</taxon>
        <taxon>Pseudomonadati</taxon>
        <taxon>Pseudomonadota</taxon>
        <taxon>Gammaproteobacteria</taxon>
        <taxon>Pseudomonadales</taxon>
        <taxon>Pseudomonadaceae</taxon>
        <taxon>Pseudomonas</taxon>
    </lineage>
</organism>
<dbReference type="InterPro" id="IPR007048">
    <property type="entry name" value="IraD/Gp25-like"/>
</dbReference>
<evidence type="ECO:0000313" key="3">
    <source>
        <dbReference type="EMBL" id="SES95701.1"/>
    </source>
</evidence>
<accession>A0A1I0AMX7</accession>
<dbReference type="Proteomes" id="UP000182332">
    <property type="component" value="Unassembled WGS sequence"/>
</dbReference>